<evidence type="ECO:0000313" key="4">
    <source>
        <dbReference type="Proteomes" id="UP000799291"/>
    </source>
</evidence>
<protein>
    <submittedName>
        <fullName evidence="3">Uncharacterized protein</fullName>
    </submittedName>
</protein>
<sequence>MYFSKATIFSFGLLATSELVAGHSAITGATGDAGGAGSAIGVDPATPRDGTRRNPFQQDATRFKGAAADTCGETLGGGDNDVEAGTAAVMAQNGATLPQVTQGGALMMTLHQVNGDGAGPYTCMIDATGTGTQWTPVQVTTNVDGNARGRNNDQQMQDLPLNVAIPADQTCTGTVAGQSNVCMVRCQNPARAGPFGGCVPVQMAGAAAPAAAGAAVPAAGAATAATTKREAKQLSPSGPVLTDDDQEEEVDLLGDDLLSARWVVNDN</sequence>
<feature type="chain" id="PRO_5026251432" evidence="2">
    <location>
        <begin position="23"/>
        <end position="267"/>
    </location>
</feature>
<name>A0A6G1JF72_9PLEO</name>
<dbReference type="OrthoDB" id="3241054at2759"/>
<dbReference type="EMBL" id="MU005572">
    <property type="protein sequence ID" value="KAF2689088.1"/>
    <property type="molecule type" value="Genomic_DNA"/>
</dbReference>
<evidence type="ECO:0000256" key="1">
    <source>
        <dbReference type="SAM" id="MobiDB-lite"/>
    </source>
</evidence>
<dbReference type="AlphaFoldDB" id="A0A6G1JF72"/>
<feature type="region of interest" description="Disordered" evidence="1">
    <location>
        <begin position="33"/>
        <end position="56"/>
    </location>
</feature>
<dbReference type="PANTHER" id="PTHR34618:SF4">
    <property type="entry name" value="CAS1"/>
    <property type="match status" value="1"/>
</dbReference>
<gene>
    <name evidence="3" type="ORF">K458DRAFT_291083</name>
</gene>
<reference evidence="3" key="1">
    <citation type="journal article" date="2020" name="Stud. Mycol.">
        <title>101 Dothideomycetes genomes: a test case for predicting lifestyles and emergence of pathogens.</title>
        <authorList>
            <person name="Haridas S."/>
            <person name="Albert R."/>
            <person name="Binder M."/>
            <person name="Bloem J."/>
            <person name="Labutti K."/>
            <person name="Salamov A."/>
            <person name="Andreopoulos B."/>
            <person name="Baker S."/>
            <person name="Barry K."/>
            <person name="Bills G."/>
            <person name="Bluhm B."/>
            <person name="Cannon C."/>
            <person name="Castanera R."/>
            <person name="Culley D."/>
            <person name="Daum C."/>
            <person name="Ezra D."/>
            <person name="Gonzalez J."/>
            <person name="Henrissat B."/>
            <person name="Kuo A."/>
            <person name="Liang C."/>
            <person name="Lipzen A."/>
            <person name="Lutzoni F."/>
            <person name="Magnuson J."/>
            <person name="Mondo S."/>
            <person name="Nolan M."/>
            <person name="Ohm R."/>
            <person name="Pangilinan J."/>
            <person name="Park H.-J."/>
            <person name="Ramirez L."/>
            <person name="Alfaro M."/>
            <person name="Sun H."/>
            <person name="Tritt A."/>
            <person name="Yoshinaga Y."/>
            <person name="Zwiers L.-H."/>
            <person name="Turgeon B."/>
            <person name="Goodwin S."/>
            <person name="Spatafora J."/>
            <person name="Crous P."/>
            <person name="Grigoriev I."/>
        </authorList>
    </citation>
    <scope>NUCLEOTIDE SEQUENCE</scope>
    <source>
        <strain evidence="3">CBS 122367</strain>
    </source>
</reference>
<organism evidence="3 4">
    <name type="scientific">Lentithecium fluviatile CBS 122367</name>
    <dbReference type="NCBI Taxonomy" id="1168545"/>
    <lineage>
        <taxon>Eukaryota</taxon>
        <taxon>Fungi</taxon>
        <taxon>Dikarya</taxon>
        <taxon>Ascomycota</taxon>
        <taxon>Pezizomycotina</taxon>
        <taxon>Dothideomycetes</taxon>
        <taxon>Pleosporomycetidae</taxon>
        <taxon>Pleosporales</taxon>
        <taxon>Massarineae</taxon>
        <taxon>Lentitheciaceae</taxon>
        <taxon>Lentithecium</taxon>
    </lineage>
</organism>
<proteinExistence type="predicted"/>
<keyword evidence="4" id="KW-1185">Reference proteome</keyword>
<evidence type="ECO:0000256" key="2">
    <source>
        <dbReference type="SAM" id="SignalP"/>
    </source>
</evidence>
<dbReference type="PANTHER" id="PTHR34618">
    <property type="entry name" value="SURFACE PROTEIN MAS1, PUTATIVE-RELATED"/>
    <property type="match status" value="1"/>
</dbReference>
<keyword evidence="2" id="KW-0732">Signal</keyword>
<feature type="signal peptide" evidence="2">
    <location>
        <begin position="1"/>
        <end position="22"/>
    </location>
</feature>
<evidence type="ECO:0000313" key="3">
    <source>
        <dbReference type="EMBL" id="KAF2689088.1"/>
    </source>
</evidence>
<dbReference type="InterPro" id="IPR021476">
    <property type="entry name" value="Egh16-like"/>
</dbReference>
<accession>A0A6G1JF72</accession>
<dbReference type="Pfam" id="PF11327">
    <property type="entry name" value="Egh16-like"/>
    <property type="match status" value="1"/>
</dbReference>
<dbReference type="Proteomes" id="UP000799291">
    <property type="component" value="Unassembled WGS sequence"/>
</dbReference>